<dbReference type="EMBL" id="CYSB01000036">
    <property type="protein sequence ID" value="CUH68786.1"/>
    <property type="molecule type" value="Genomic_DNA"/>
</dbReference>
<dbReference type="AlphaFoldDB" id="A0A0N7LWD4"/>
<evidence type="ECO:0000313" key="3">
    <source>
        <dbReference type="Proteomes" id="UP000051086"/>
    </source>
</evidence>
<reference evidence="2 4" key="2">
    <citation type="submission" date="2015-09" db="EMBL/GenBank/DDBJ databases">
        <authorList>
            <consortium name="Swine Surveillance"/>
        </authorList>
    </citation>
    <scope>NUCLEOTIDE SEQUENCE [LARGE SCALE GENOMIC DNA]</scope>
    <source>
        <strain evidence="2 4">5120</strain>
    </source>
</reference>
<dbReference type="EMBL" id="CYSC01000020">
    <property type="protein sequence ID" value="CUH71333.1"/>
    <property type="molecule type" value="Genomic_DNA"/>
</dbReference>
<reference evidence="1 3" key="1">
    <citation type="submission" date="2015-09" db="EMBL/GenBank/DDBJ databases">
        <authorList>
            <person name="Rodrigo-Torres L."/>
            <person name="Arahal D.R."/>
        </authorList>
    </citation>
    <scope>NUCLEOTIDE SEQUENCE [LARGE SCALE GENOMIC DNA]</scope>
    <source>
        <strain evidence="1 3">CECT 5118</strain>
    </source>
</reference>
<protein>
    <submittedName>
        <fullName evidence="2">Uncharacterized protein</fullName>
    </submittedName>
</protein>
<sequence>MACQSIGRVNWLTCIGLSFSTKCRDKAMALCESGCVNWRMNGVGLDIVVWESCLPERALK</sequence>
<keyword evidence="3" id="KW-1185">Reference proteome</keyword>
<gene>
    <name evidence="1" type="ORF">TL5118_02760</name>
    <name evidence="2" type="ORF">TL5120_01119</name>
</gene>
<accession>A0A0N7LWD4</accession>
<evidence type="ECO:0000313" key="4">
    <source>
        <dbReference type="Proteomes" id="UP000051887"/>
    </source>
</evidence>
<dbReference type="Proteomes" id="UP000051086">
    <property type="component" value="Unassembled WGS sequence"/>
</dbReference>
<organism evidence="2 4">
    <name type="scientific">Thalassovita autumnalis</name>
    <dbReference type="NCBI Taxonomy" id="2072972"/>
    <lineage>
        <taxon>Bacteria</taxon>
        <taxon>Pseudomonadati</taxon>
        <taxon>Pseudomonadota</taxon>
        <taxon>Alphaproteobacteria</taxon>
        <taxon>Rhodobacterales</taxon>
        <taxon>Roseobacteraceae</taxon>
        <taxon>Thalassovita</taxon>
    </lineage>
</organism>
<proteinExistence type="predicted"/>
<evidence type="ECO:0000313" key="1">
    <source>
        <dbReference type="EMBL" id="CUH68786.1"/>
    </source>
</evidence>
<name>A0A0N7LWD4_9RHOB</name>
<evidence type="ECO:0000313" key="2">
    <source>
        <dbReference type="EMBL" id="CUH71333.1"/>
    </source>
</evidence>
<dbReference type="Proteomes" id="UP000051887">
    <property type="component" value="Unassembled WGS sequence"/>
</dbReference>